<comment type="pathway">
    <text evidence="3 14">Purine metabolism; IMP biosynthesis via de novo pathway; N(1)-(5-phospho-D-ribosyl)glycinamide from 5-phospho-alpha-D-ribose 1-diphosphate: step 2/2.</text>
</comment>
<comment type="cofactor">
    <cofactor evidence="2">
        <name>Mg(2+)</name>
        <dbReference type="ChEBI" id="CHEBI:18420"/>
    </cofactor>
</comment>
<comment type="caution">
    <text evidence="17">The sequence shown here is derived from an EMBL/GenBank/DDBJ whole genome shotgun (WGS) entry which is preliminary data.</text>
</comment>
<dbReference type="GO" id="GO:0004637">
    <property type="term" value="F:phosphoribosylamine-glycine ligase activity"/>
    <property type="evidence" value="ECO:0007669"/>
    <property type="project" value="UniProtKB-UniRule"/>
</dbReference>
<keyword evidence="9 15" id="KW-0067">ATP-binding</keyword>
<dbReference type="FunFam" id="3.30.470.20:FF:000018">
    <property type="entry name" value="Trifunctional purine biosynthetic protein adenosine-3"/>
    <property type="match status" value="1"/>
</dbReference>
<comment type="cofactor">
    <cofactor evidence="1">
        <name>Mn(2+)</name>
        <dbReference type="ChEBI" id="CHEBI:29035"/>
    </cofactor>
</comment>
<dbReference type="PANTHER" id="PTHR43472">
    <property type="entry name" value="PHOSPHORIBOSYLAMINE--GLYCINE LIGASE"/>
    <property type="match status" value="1"/>
</dbReference>
<evidence type="ECO:0000256" key="13">
    <source>
        <dbReference type="ARBA" id="ARBA00042864"/>
    </source>
</evidence>
<keyword evidence="10" id="KW-0464">Manganese</keyword>
<dbReference type="Gene3D" id="3.90.600.10">
    <property type="entry name" value="Phosphoribosylglycinamide synthetase, C-terminal domain"/>
    <property type="match status" value="1"/>
</dbReference>
<evidence type="ECO:0000256" key="1">
    <source>
        <dbReference type="ARBA" id="ARBA00001936"/>
    </source>
</evidence>
<comment type="catalytic activity">
    <reaction evidence="14">
        <text>5-phospho-beta-D-ribosylamine + glycine + ATP = N(1)-(5-phospho-beta-D-ribosyl)glycinamide + ADP + phosphate + H(+)</text>
        <dbReference type="Rhea" id="RHEA:17453"/>
        <dbReference type="ChEBI" id="CHEBI:15378"/>
        <dbReference type="ChEBI" id="CHEBI:30616"/>
        <dbReference type="ChEBI" id="CHEBI:43474"/>
        <dbReference type="ChEBI" id="CHEBI:57305"/>
        <dbReference type="ChEBI" id="CHEBI:58681"/>
        <dbReference type="ChEBI" id="CHEBI:143788"/>
        <dbReference type="ChEBI" id="CHEBI:456216"/>
        <dbReference type="EC" id="6.3.4.13"/>
    </reaction>
</comment>
<evidence type="ECO:0000256" key="14">
    <source>
        <dbReference type="HAMAP-Rule" id="MF_00138"/>
    </source>
</evidence>
<dbReference type="Gene3D" id="3.30.1490.20">
    <property type="entry name" value="ATP-grasp fold, A domain"/>
    <property type="match status" value="1"/>
</dbReference>
<organism evidence="17 18">
    <name type="scientific">Thermoactinomyces mirandus</name>
    <dbReference type="NCBI Taxonomy" id="2756294"/>
    <lineage>
        <taxon>Bacteria</taxon>
        <taxon>Bacillati</taxon>
        <taxon>Bacillota</taxon>
        <taxon>Bacilli</taxon>
        <taxon>Bacillales</taxon>
        <taxon>Thermoactinomycetaceae</taxon>
        <taxon>Thermoactinomyces</taxon>
    </lineage>
</organism>
<dbReference type="Gene3D" id="3.30.470.20">
    <property type="entry name" value="ATP-grasp fold, B domain"/>
    <property type="match status" value="1"/>
</dbReference>
<evidence type="ECO:0000256" key="8">
    <source>
        <dbReference type="ARBA" id="ARBA00022755"/>
    </source>
</evidence>
<dbReference type="GO" id="GO:0006189">
    <property type="term" value="P:'de novo' IMP biosynthetic process"/>
    <property type="evidence" value="ECO:0007669"/>
    <property type="project" value="UniProtKB-UniRule"/>
</dbReference>
<evidence type="ECO:0000256" key="9">
    <source>
        <dbReference type="ARBA" id="ARBA00022840"/>
    </source>
</evidence>
<dbReference type="HAMAP" id="MF_00138">
    <property type="entry name" value="GARS"/>
    <property type="match status" value="1"/>
</dbReference>
<dbReference type="Pfam" id="PF02844">
    <property type="entry name" value="GARS_N"/>
    <property type="match status" value="1"/>
</dbReference>
<dbReference type="PROSITE" id="PS50975">
    <property type="entry name" value="ATP_GRASP"/>
    <property type="match status" value="1"/>
</dbReference>
<dbReference type="InterPro" id="IPR011054">
    <property type="entry name" value="Rudment_hybrid_motif"/>
</dbReference>
<dbReference type="InterPro" id="IPR020562">
    <property type="entry name" value="PRibGlycinamide_synth_N"/>
</dbReference>
<evidence type="ECO:0000256" key="6">
    <source>
        <dbReference type="ARBA" id="ARBA00022723"/>
    </source>
</evidence>
<keyword evidence="6" id="KW-0479">Metal-binding</keyword>
<evidence type="ECO:0000313" key="17">
    <source>
        <dbReference type="EMBL" id="MBA4601065.1"/>
    </source>
</evidence>
<proteinExistence type="inferred from homology"/>
<dbReference type="InterPro" id="IPR020560">
    <property type="entry name" value="PRibGlycinamide_synth_C-dom"/>
</dbReference>
<dbReference type="FunFam" id="3.90.600.10:FF:000001">
    <property type="entry name" value="Trifunctional purine biosynthetic protein adenosine-3"/>
    <property type="match status" value="1"/>
</dbReference>
<dbReference type="InterPro" id="IPR020559">
    <property type="entry name" value="PRibGlycinamide_synth_CS"/>
</dbReference>
<dbReference type="NCBIfam" id="TIGR00877">
    <property type="entry name" value="purD"/>
    <property type="match status" value="1"/>
</dbReference>
<evidence type="ECO:0000256" key="10">
    <source>
        <dbReference type="ARBA" id="ARBA00023211"/>
    </source>
</evidence>
<dbReference type="InterPro" id="IPR037123">
    <property type="entry name" value="PRibGlycinamide_synth_C_sf"/>
</dbReference>
<gene>
    <name evidence="14 17" type="primary">purD</name>
    <name evidence="17" type="ORF">H2C83_01725</name>
</gene>
<evidence type="ECO:0000256" key="3">
    <source>
        <dbReference type="ARBA" id="ARBA00005174"/>
    </source>
</evidence>
<dbReference type="FunFam" id="3.30.1490.20:FF:000006">
    <property type="entry name" value="phosphoribosylamine--glycine ligase, chloroplastic-like"/>
    <property type="match status" value="1"/>
</dbReference>
<dbReference type="UniPathway" id="UPA00074">
    <property type="reaction ID" value="UER00125"/>
</dbReference>
<name>A0A7W1XQ37_9BACL</name>
<dbReference type="InterPro" id="IPR020561">
    <property type="entry name" value="PRibGlycinamid_synth_ATP-grasp"/>
</dbReference>
<dbReference type="InterPro" id="IPR011761">
    <property type="entry name" value="ATP-grasp"/>
</dbReference>
<evidence type="ECO:0000256" key="4">
    <source>
        <dbReference type="ARBA" id="ARBA00013255"/>
    </source>
</evidence>
<dbReference type="RefSeq" id="WP_181737158.1">
    <property type="nucleotide sequence ID" value="NZ_JACEOL010000004.1"/>
</dbReference>
<evidence type="ECO:0000256" key="5">
    <source>
        <dbReference type="ARBA" id="ARBA00022598"/>
    </source>
</evidence>
<dbReference type="InterPro" id="IPR000115">
    <property type="entry name" value="PRibGlycinamide_synth"/>
</dbReference>
<reference evidence="17 18" key="1">
    <citation type="submission" date="2020-07" db="EMBL/GenBank/DDBJ databases">
        <title>Thermoactinomyces phylogeny.</title>
        <authorList>
            <person name="Dunlap C."/>
        </authorList>
    </citation>
    <scope>NUCLEOTIDE SEQUENCE [LARGE SCALE GENOMIC DNA]</scope>
    <source>
        <strain evidence="17 18">AMNI-1</strain>
    </source>
</reference>
<keyword evidence="5 14" id="KW-0436">Ligase</keyword>
<dbReference type="GO" id="GO:0046872">
    <property type="term" value="F:metal ion binding"/>
    <property type="evidence" value="ECO:0007669"/>
    <property type="project" value="UniProtKB-KW"/>
</dbReference>
<dbReference type="InterPro" id="IPR016185">
    <property type="entry name" value="PreATP-grasp_dom_sf"/>
</dbReference>
<evidence type="ECO:0000259" key="16">
    <source>
        <dbReference type="PROSITE" id="PS50975"/>
    </source>
</evidence>
<dbReference type="Gene3D" id="3.40.50.20">
    <property type="match status" value="1"/>
</dbReference>
<dbReference type="AlphaFoldDB" id="A0A7W1XQ37"/>
<keyword evidence="18" id="KW-1185">Reference proteome</keyword>
<sequence>MKVLVVGSGGREHAIIWKLAQSPKVEKIYCAPGNGGIQELAECVEIAATDVDRLVHFARENQIDLTVVGPEVPLLLGIVDHFIDAGLPIFGPNRAAAKIEGSKRFAKELMKKYQIPTADFCAFTDPAAARKYIRQKGGPIVVKADGLAAGKGVVVAHTVEEAEKAVAEAMEDKVFGEAGNEVVIEEFLSGQEVTLMAFMDGKTVKPMVVSQDHKPVFDGDKGPNTGGMGTYSPVPQIPEKVIDKAVQTILVPMMKAFRQEGIEYKGVLYAGLMITQSGPKVIEFNARFGDPEAQVVVPRLETDLVDIMEAVIRGELSKQEISWSDQAAVCVILASGGYPGAYEKGFPIQGLTVKEHNSMVFHAGTSQKQGKWLTAGGRVLGVTALGEDIAEARRRAYQRIETITFEKAHYRKDIASKAMK</sequence>
<dbReference type="SMART" id="SM01210">
    <property type="entry name" value="GARS_C"/>
    <property type="match status" value="1"/>
</dbReference>
<keyword evidence="8 14" id="KW-0658">Purine biosynthesis</keyword>
<dbReference type="PROSITE" id="PS00184">
    <property type="entry name" value="GARS"/>
    <property type="match status" value="1"/>
</dbReference>
<dbReference type="EMBL" id="JACEOL010000004">
    <property type="protein sequence ID" value="MBA4601065.1"/>
    <property type="molecule type" value="Genomic_DNA"/>
</dbReference>
<dbReference type="SUPFAM" id="SSF52440">
    <property type="entry name" value="PreATP-grasp domain"/>
    <property type="match status" value="1"/>
</dbReference>
<keyword evidence="7 15" id="KW-0547">Nucleotide-binding</keyword>
<comment type="similarity">
    <text evidence="11 14">Belongs to the GARS family.</text>
</comment>
<dbReference type="SUPFAM" id="SSF51246">
    <property type="entry name" value="Rudiment single hybrid motif"/>
    <property type="match status" value="1"/>
</dbReference>
<dbReference type="GO" id="GO:0009113">
    <property type="term" value="P:purine nucleobase biosynthetic process"/>
    <property type="evidence" value="ECO:0007669"/>
    <property type="project" value="InterPro"/>
</dbReference>
<evidence type="ECO:0000256" key="15">
    <source>
        <dbReference type="PROSITE-ProRule" id="PRU00409"/>
    </source>
</evidence>
<dbReference type="SUPFAM" id="SSF56059">
    <property type="entry name" value="Glutathione synthetase ATP-binding domain-like"/>
    <property type="match status" value="1"/>
</dbReference>
<dbReference type="EC" id="6.3.4.13" evidence="4 14"/>
<dbReference type="Pfam" id="PF01071">
    <property type="entry name" value="GARS_A"/>
    <property type="match status" value="1"/>
</dbReference>
<dbReference type="PANTHER" id="PTHR43472:SF1">
    <property type="entry name" value="PHOSPHORIBOSYLAMINE--GLYCINE LIGASE, CHLOROPLASTIC"/>
    <property type="match status" value="1"/>
</dbReference>
<evidence type="ECO:0000313" key="18">
    <source>
        <dbReference type="Proteomes" id="UP000538292"/>
    </source>
</evidence>
<dbReference type="GO" id="GO:0005524">
    <property type="term" value="F:ATP binding"/>
    <property type="evidence" value="ECO:0007669"/>
    <property type="project" value="UniProtKB-UniRule"/>
</dbReference>
<dbReference type="Proteomes" id="UP000538292">
    <property type="component" value="Unassembled WGS sequence"/>
</dbReference>
<evidence type="ECO:0000256" key="7">
    <source>
        <dbReference type="ARBA" id="ARBA00022741"/>
    </source>
</evidence>
<evidence type="ECO:0000256" key="12">
    <source>
        <dbReference type="ARBA" id="ARBA00042242"/>
    </source>
</evidence>
<dbReference type="FunFam" id="3.40.50.20:FF:000006">
    <property type="entry name" value="Phosphoribosylamine--glycine ligase, chloroplastic"/>
    <property type="match status" value="1"/>
</dbReference>
<dbReference type="Pfam" id="PF02843">
    <property type="entry name" value="GARS_C"/>
    <property type="match status" value="1"/>
</dbReference>
<protein>
    <recommendedName>
        <fullName evidence="4 14">Phosphoribosylamine--glycine ligase</fullName>
        <ecNumber evidence="4 14">6.3.4.13</ecNumber>
    </recommendedName>
    <alternativeName>
        <fullName evidence="14">GARS</fullName>
    </alternativeName>
    <alternativeName>
        <fullName evidence="12 14">Glycinamide ribonucleotide synthetase</fullName>
    </alternativeName>
    <alternativeName>
        <fullName evidence="13 14">Phosphoribosylglycinamide synthetase</fullName>
    </alternativeName>
</protein>
<dbReference type="InterPro" id="IPR013815">
    <property type="entry name" value="ATP_grasp_subdomain_1"/>
</dbReference>
<feature type="domain" description="ATP-grasp" evidence="16">
    <location>
        <begin position="107"/>
        <end position="313"/>
    </location>
</feature>
<accession>A0A7W1XQ37</accession>
<evidence type="ECO:0000256" key="2">
    <source>
        <dbReference type="ARBA" id="ARBA00001946"/>
    </source>
</evidence>
<dbReference type="SMART" id="SM01209">
    <property type="entry name" value="GARS_A"/>
    <property type="match status" value="1"/>
</dbReference>
<evidence type="ECO:0000256" key="11">
    <source>
        <dbReference type="ARBA" id="ARBA00038345"/>
    </source>
</evidence>